<protein>
    <submittedName>
        <fullName evidence="1">Uncharacterized protein</fullName>
    </submittedName>
</protein>
<comment type="caution">
    <text evidence="1">The sequence shown here is derived from an EMBL/GenBank/DDBJ whole genome shotgun (WGS) entry which is preliminary data.</text>
</comment>
<name>A0AAD9WUD5_9ROSI</name>
<dbReference type="EMBL" id="JANJYI010000007">
    <property type="protein sequence ID" value="KAK2642873.1"/>
    <property type="molecule type" value="Genomic_DNA"/>
</dbReference>
<proteinExistence type="predicted"/>
<gene>
    <name evidence="1" type="ORF">Ddye_024636</name>
</gene>
<dbReference type="AlphaFoldDB" id="A0AAD9WUD5"/>
<evidence type="ECO:0000313" key="1">
    <source>
        <dbReference type="EMBL" id="KAK2642873.1"/>
    </source>
</evidence>
<reference evidence="1" key="1">
    <citation type="journal article" date="2023" name="Plant J.">
        <title>Genome sequences and population genomics provide insights into the demographic history, inbreeding, and mutation load of two 'living fossil' tree species of Dipteronia.</title>
        <authorList>
            <person name="Feng Y."/>
            <person name="Comes H.P."/>
            <person name="Chen J."/>
            <person name="Zhu S."/>
            <person name="Lu R."/>
            <person name="Zhang X."/>
            <person name="Li P."/>
            <person name="Qiu J."/>
            <person name="Olsen K.M."/>
            <person name="Qiu Y."/>
        </authorList>
    </citation>
    <scope>NUCLEOTIDE SEQUENCE</scope>
    <source>
        <strain evidence="1">KIB01</strain>
    </source>
</reference>
<evidence type="ECO:0000313" key="2">
    <source>
        <dbReference type="Proteomes" id="UP001280121"/>
    </source>
</evidence>
<sequence>MSYVNLYSMLVKLMVERPCRVNVSIDLQADNTEAQDGIEDENADEYGYVTEFEKGTAQALGPATAEQIDTVKWQ</sequence>
<accession>A0AAD9WUD5</accession>
<organism evidence="1 2">
    <name type="scientific">Dipteronia dyeriana</name>
    <dbReference type="NCBI Taxonomy" id="168575"/>
    <lineage>
        <taxon>Eukaryota</taxon>
        <taxon>Viridiplantae</taxon>
        <taxon>Streptophyta</taxon>
        <taxon>Embryophyta</taxon>
        <taxon>Tracheophyta</taxon>
        <taxon>Spermatophyta</taxon>
        <taxon>Magnoliopsida</taxon>
        <taxon>eudicotyledons</taxon>
        <taxon>Gunneridae</taxon>
        <taxon>Pentapetalae</taxon>
        <taxon>rosids</taxon>
        <taxon>malvids</taxon>
        <taxon>Sapindales</taxon>
        <taxon>Sapindaceae</taxon>
        <taxon>Hippocastanoideae</taxon>
        <taxon>Acereae</taxon>
        <taxon>Dipteronia</taxon>
    </lineage>
</organism>
<dbReference type="Proteomes" id="UP001280121">
    <property type="component" value="Unassembled WGS sequence"/>
</dbReference>
<keyword evidence="2" id="KW-1185">Reference proteome</keyword>